<dbReference type="InterPro" id="IPR001173">
    <property type="entry name" value="Glyco_trans_2-like"/>
</dbReference>
<accession>A0A9N8ENB6</accession>
<dbReference type="Pfam" id="PF00535">
    <property type="entry name" value="Glycos_transf_2"/>
    <property type="match status" value="1"/>
</dbReference>
<proteinExistence type="predicted"/>
<sequence>MTEMEQPTTHLTMIICDIIVPVHNAEATLEETIRSAMRQVIPAHLIPAFQDITLVIQVCCFDDGSTDSSWDILTRLQKEYHTQKLETDTTTPDQKDTNIPIDATLLIAKSKDGTGRGAGYARNRAAELSGKHATNEQNPANRFLCLLDSDDLMHETRVAEQCSALLALPPQERHRTLLGCQIVRDPPDSTWHYCQWANGLTDERLWLEKFREVTVLQPTWMLCMSRFQELRGYIEPDQSSTTSSSTNNILRLVHPTFDTPESLRLAEDLRFFHAHLHARGLLRLHRPDVPLVTYRHRANQSQSSQTSRKLLLHLRALAFEKCVLSNYQSDNAWSTNNPHKGSFVVWGAGRDGKDFVKALSEPCRKRVYCFVDVDSKKIEQGFYVNKNLKIPIVHFSLLAKDAETQRQLLQGVSFGKIDKGKPKDVPERKKHKSDVNKQQSGSVETPMAMSPAVAKVVDVSCFPELPVVVCVALYRTNGALENNVKSISREEGVDLWHFN</sequence>
<dbReference type="OrthoDB" id="206708at2759"/>
<organism evidence="3 4">
    <name type="scientific">Seminavis robusta</name>
    <dbReference type="NCBI Taxonomy" id="568900"/>
    <lineage>
        <taxon>Eukaryota</taxon>
        <taxon>Sar</taxon>
        <taxon>Stramenopiles</taxon>
        <taxon>Ochrophyta</taxon>
        <taxon>Bacillariophyta</taxon>
        <taxon>Bacillariophyceae</taxon>
        <taxon>Bacillariophycidae</taxon>
        <taxon>Naviculales</taxon>
        <taxon>Naviculaceae</taxon>
        <taxon>Seminavis</taxon>
    </lineage>
</organism>
<reference evidence="3" key="1">
    <citation type="submission" date="2020-06" db="EMBL/GenBank/DDBJ databases">
        <authorList>
            <consortium name="Plant Systems Biology data submission"/>
        </authorList>
    </citation>
    <scope>NUCLEOTIDE SEQUENCE</scope>
    <source>
        <strain evidence="3">D6</strain>
    </source>
</reference>
<dbReference type="PANTHER" id="PTHR22916">
    <property type="entry name" value="GLYCOSYLTRANSFERASE"/>
    <property type="match status" value="1"/>
</dbReference>
<keyword evidence="4" id="KW-1185">Reference proteome</keyword>
<dbReference type="Gene3D" id="3.90.550.10">
    <property type="entry name" value="Spore Coat Polysaccharide Biosynthesis Protein SpsA, Chain A"/>
    <property type="match status" value="1"/>
</dbReference>
<protein>
    <submittedName>
        <fullName evidence="3">BetaGal beta-1,3-N-acetylglucosaminyltransferase-like protein 1</fullName>
    </submittedName>
</protein>
<dbReference type="EMBL" id="CAICTM010001218">
    <property type="protein sequence ID" value="CAB9521660.1"/>
    <property type="molecule type" value="Genomic_DNA"/>
</dbReference>
<name>A0A9N8ENB6_9STRA</name>
<dbReference type="GO" id="GO:0016758">
    <property type="term" value="F:hexosyltransferase activity"/>
    <property type="evidence" value="ECO:0007669"/>
    <property type="project" value="UniProtKB-ARBA"/>
</dbReference>
<evidence type="ECO:0000313" key="3">
    <source>
        <dbReference type="EMBL" id="CAB9521660.1"/>
    </source>
</evidence>
<feature type="domain" description="Glycosyltransferase 2-like" evidence="2">
    <location>
        <begin position="18"/>
        <end position="80"/>
    </location>
</feature>
<evidence type="ECO:0000256" key="1">
    <source>
        <dbReference type="SAM" id="MobiDB-lite"/>
    </source>
</evidence>
<dbReference type="InterPro" id="IPR029044">
    <property type="entry name" value="Nucleotide-diphossugar_trans"/>
</dbReference>
<dbReference type="Proteomes" id="UP001153069">
    <property type="component" value="Unassembled WGS sequence"/>
</dbReference>
<feature type="region of interest" description="Disordered" evidence="1">
    <location>
        <begin position="419"/>
        <end position="446"/>
    </location>
</feature>
<dbReference type="AlphaFoldDB" id="A0A9N8ENB6"/>
<dbReference type="SUPFAM" id="SSF53448">
    <property type="entry name" value="Nucleotide-diphospho-sugar transferases"/>
    <property type="match status" value="1"/>
</dbReference>
<gene>
    <name evidence="3" type="ORF">SEMRO_1220_G253490.1</name>
</gene>
<dbReference type="PANTHER" id="PTHR22916:SF3">
    <property type="entry name" value="UDP-GLCNAC:BETAGAL BETA-1,3-N-ACETYLGLUCOSAMINYLTRANSFERASE-LIKE PROTEIN 1"/>
    <property type="match status" value="1"/>
</dbReference>
<evidence type="ECO:0000259" key="2">
    <source>
        <dbReference type="Pfam" id="PF00535"/>
    </source>
</evidence>
<evidence type="ECO:0000313" key="4">
    <source>
        <dbReference type="Proteomes" id="UP001153069"/>
    </source>
</evidence>
<comment type="caution">
    <text evidence="3">The sequence shown here is derived from an EMBL/GenBank/DDBJ whole genome shotgun (WGS) entry which is preliminary data.</text>
</comment>